<feature type="domain" description="CxC5 like cysteine cluster associated with KDZ" evidence="1">
    <location>
        <begin position="118"/>
        <end position="233"/>
    </location>
</feature>
<dbReference type="AlphaFoldDB" id="A0A167GHS5"/>
<evidence type="ECO:0000313" key="4">
    <source>
        <dbReference type="Proteomes" id="UP000076738"/>
    </source>
</evidence>
<dbReference type="InterPro" id="IPR041539">
    <property type="entry name" value="CxC5"/>
</dbReference>
<evidence type="ECO:0000313" key="3">
    <source>
        <dbReference type="EMBL" id="KZO90569.1"/>
    </source>
</evidence>
<proteinExistence type="predicted"/>
<keyword evidence="4" id="KW-1185">Reference proteome</keyword>
<evidence type="ECO:0000259" key="2">
    <source>
        <dbReference type="Pfam" id="PF18721"/>
    </source>
</evidence>
<sequence length="612" mass="69715">MLIAELVQHLWAHLLVLGNVPVDILWNFLGLTTHFQPIIAWSAGLHLDRPVSLLPTTITAFLAQALVVHQDVIDVLWHILGPVIWQQGRFGHERTLPLVDPIGPIIQHGPSHNICVEEFFPPVRACTQDLCPTHGHLVDLQRHEAHYYTLDRGVIPVNVSSLRCRSCSTTYYLNYFRRKDPDGVERRHYYPGQPAVLHVETHILVDSAVSKLFKSQVLHAHASGQAMERIYMAAIARQPHGGHPIPDIPTLRRTYVWDTFYLDALLQHHEEQGTILTLPEHPTGSRPWGAQRDRIREGLRQRNEFIAGTGQELYAHACDGCVRLIERNEQQFSIHAAVTDGVSIGRPCCAVHNCHESLPTITSRFCNTHEPLNHICAIRGCSQPVVPQHRTCDNPNHIQNFDHLYNLLKEADILCDGKQILGNNTLKAQLGRAWTHNEQLIVRPCGIIVARATFYGAEAISSVADMLRAVFSTRNSVPDILFYDNNCHLRRHLQTLQPNHFEHMGQPVDVFHFKAKHSEKDDYCGQHCNPLLFPDIYDAPSKTWFFNSSAAEQTNAWLNGYHSIVHDLDATCFDFFLDEMIKERNRFLLHTLQQQGKHPHLIPHDYLFSKSV</sequence>
<dbReference type="STRING" id="1330018.A0A167GHS5"/>
<dbReference type="EMBL" id="KV417338">
    <property type="protein sequence ID" value="KZO90569.1"/>
    <property type="molecule type" value="Genomic_DNA"/>
</dbReference>
<accession>A0A167GHS5</accession>
<evidence type="ECO:0008006" key="5">
    <source>
        <dbReference type="Google" id="ProtNLM"/>
    </source>
</evidence>
<dbReference type="Pfam" id="PF18721">
    <property type="entry name" value="CxC6"/>
    <property type="match status" value="1"/>
</dbReference>
<protein>
    <recommendedName>
        <fullName evidence="5">CxC5 like cysteine cluster associated with KDZ domain-containing protein</fullName>
    </recommendedName>
</protein>
<gene>
    <name evidence="3" type="ORF">CALVIDRAFT_490265</name>
</gene>
<reference evidence="3 4" key="1">
    <citation type="journal article" date="2016" name="Mol. Biol. Evol.">
        <title>Comparative Genomics of Early-Diverging Mushroom-Forming Fungi Provides Insights into the Origins of Lignocellulose Decay Capabilities.</title>
        <authorList>
            <person name="Nagy L.G."/>
            <person name="Riley R."/>
            <person name="Tritt A."/>
            <person name="Adam C."/>
            <person name="Daum C."/>
            <person name="Floudas D."/>
            <person name="Sun H."/>
            <person name="Yadav J.S."/>
            <person name="Pangilinan J."/>
            <person name="Larsson K.H."/>
            <person name="Matsuura K."/>
            <person name="Barry K."/>
            <person name="Labutti K."/>
            <person name="Kuo R."/>
            <person name="Ohm R.A."/>
            <person name="Bhattacharya S.S."/>
            <person name="Shirouzu T."/>
            <person name="Yoshinaga Y."/>
            <person name="Martin F.M."/>
            <person name="Grigoriev I.V."/>
            <person name="Hibbett D.S."/>
        </authorList>
    </citation>
    <scope>NUCLEOTIDE SEQUENCE [LARGE SCALE GENOMIC DNA]</scope>
    <source>
        <strain evidence="3 4">TUFC12733</strain>
    </source>
</reference>
<evidence type="ECO:0000259" key="1">
    <source>
        <dbReference type="Pfam" id="PF18718"/>
    </source>
</evidence>
<organism evidence="3 4">
    <name type="scientific">Calocera viscosa (strain TUFC12733)</name>
    <dbReference type="NCBI Taxonomy" id="1330018"/>
    <lineage>
        <taxon>Eukaryota</taxon>
        <taxon>Fungi</taxon>
        <taxon>Dikarya</taxon>
        <taxon>Basidiomycota</taxon>
        <taxon>Agaricomycotina</taxon>
        <taxon>Dacrymycetes</taxon>
        <taxon>Dacrymycetales</taxon>
        <taxon>Dacrymycetaceae</taxon>
        <taxon>Calocera</taxon>
    </lineage>
</organism>
<name>A0A167GHS5_CALVF</name>
<dbReference type="Proteomes" id="UP000076738">
    <property type="component" value="Unassembled WGS sequence"/>
</dbReference>
<dbReference type="InterPro" id="IPR040898">
    <property type="entry name" value="CxC6"/>
</dbReference>
<dbReference type="OrthoDB" id="2501483at2759"/>
<feature type="domain" description="CxC6 like cysteine cluster associated with KDZ" evidence="2">
    <location>
        <begin position="338"/>
        <end position="399"/>
    </location>
</feature>
<dbReference type="Pfam" id="PF18718">
    <property type="entry name" value="CxC5"/>
    <property type="match status" value="1"/>
</dbReference>